<evidence type="ECO:0000259" key="5">
    <source>
        <dbReference type="Pfam" id="PF03466"/>
    </source>
</evidence>
<dbReference type="AlphaFoldDB" id="A0A2X1BCI5"/>
<evidence type="ECO:0000256" key="2">
    <source>
        <dbReference type="ARBA" id="ARBA00023015"/>
    </source>
</evidence>
<evidence type="ECO:0000256" key="1">
    <source>
        <dbReference type="ARBA" id="ARBA00009437"/>
    </source>
</evidence>
<dbReference type="GO" id="GO:0032993">
    <property type="term" value="C:protein-DNA complex"/>
    <property type="evidence" value="ECO:0007669"/>
    <property type="project" value="TreeGrafter"/>
</dbReference>
<comment type="similarity">
    <text evidence="1">Belongs to the LysR transcriptional regulatory family.</text>
</comment>
<evidence type="ECO:0000313" key="6">
    <source>
        <dbReference type="EMBL" id="SPU54407.1"/>
    </source>
</evidence>
<keyword evidence="3" id="KW-0238">DNA-binding</keyword>
<keyword evidence="4" id="KW-0804">Transcription</keyword>
<dbReference type="GO" id="GO:0003677">
    <property type="term" value="F:DNA binding"/>
    <property type="evidence" value="ECO:0007669"/>
    <property type="project" value="UniProtKB-KW"/>
</dbReference>
<protein>
    <submittedName>
        <fullName evidence="6">Morphology and auto-aggregation control protein</fullName>
    </submittedName>
</protein>
<dbReference type="EMBL" id="UAQP01000006">
    <property type="protein sequence ID" value="SPU54407.1"/>
    <property type="molecule type" value="Genomic_DNA"/>
</dbReference>
<dbReference type="Proteomes" id="UP000251186">
    <property type="component" value="Unassembled WGS sequence"/>
</dbReference>
<proteinExistence type="inferred from homology"/>
<dbReference type="Gene3D" id="3.40.190.10">
    <property type="entry name" value="Periplasmic binding protein-like II"/>
    <property type="match status" value="2"/>
</dbReference>
<feature type="domain" description="LysR substrate-binding" evidence="5">
    <location>
        <begin position="2"/>
        <end position="101"/>
    </location>
</feature>
<evidence type="ECO:0000313" key="7">
    <source>
        <dbReference type="Proteomes" id="UP000251186"/>
    </source>
</evidence>
<accession>A0A2X1BCI5</accession>
<dbReference type="Pfam" id="PF03466">
    <property type="entry name" value="LysR_substrate"/>
    <property type="match status" value="1"/>
</dbReference>
<dbReference type="SUPFAM" id="SSF53850">
    <property type="entry name" value="Periplasmic binding protein-like II"/>
    <property type="match status" value="1"/>
</dbReference>
<sequence>MLLGDGHCLRDHIMEVCKFQRNTGQDMFRDASLNTLVQLTLNNMGLTLVPEMALSQMSAYPNLKEIPLDAPTPHRTLAIITRPNYPRAADMNLLLDLFKQALIDSKMK</sequence>
<dbReference type="InterPro" id="IPR005119">
    <property type="entry name" value="LysR_subst-bd"/>
</dbReference>
<reference evidence="6 7" key="1">
    <citation type="submission" date="2018-06" db="EMBL/GenBank/DDBJ databases">
        <authorList>
            <consortium name="Pathogen Informatics"/>
            <person name="Doyle S."/>
        </authorList>
    </citation>
    <scope>NUCLEOTIDE SEQUENCE [LARGE SCALE GENOMIC DNA]</scope>
    <source>
        <strain evidence="6 7">NCTC11166</strain>
    </source>
</reference>
<dbReference type="GO" id="GO:0003700">
    <property type="term" value="F:DNA-binding transcription factor activity"/>
    <property type="evidence" value="ECO:0007669"/>
    <property type="project" value="TreeGrafter"/>
</dbReference>
<dbReference type="PANTHER" id="PTHR30346:SF26">
    <property type="entry name" value="HYDROGEN PEROXIDE-INDUCIBLE GENES ACTIVATOR"/>
    <property type="match status" value="1"/>
</dbReference>
<evidence type="ECO:0000256" key="3">
    <source>
        <dbReference type="ARBA" id="ARBA00023125"/>
    </source>
</evidence>
<gene>
    <name evidence="6" type="primary">oxyR_1</name>
    <name evidence="6" type="ORF">NCTC11166_01779</name>
</gene>
<keyword evidence="2" id="KW-0805">Transcription regulation</keyword>
<evidence type="ECO:0000256" key="4">
    <source>
        <dbReference type="ARBA" id="ARBA00023163"/>
    </source>
</evidence>
<organism evidence="6 7">
    <name type="scientific">Brevundimonas vesicularis</name>
    <name type="common">Pseudomonas vesicularis</name>
    <dbReference type="NCBI Taxonomy" id="41276"/>
    <lineage>
        <taxon>Bacteria</taxon>
        <taxon>Pseudomonadati</taxon>
        <taxon>Pseudomonadota</taxon>
        <taxon>Alphaproteobacteria</taxon>
        <taxon>Caulobacterales</taxon>
        <taxon>Caulobacteraceae</taxon>
        <taxon>Brevundimonas</taxon>
    </lineage>
</organism>
<dbReference type="PANTHER" id="PTHR30346">
    <property type="entry name" value="TRANSCRIPTIONAL DUAL REGULATOR HCAR-RELATED"/>
    <property type="match status" value="1"/>
</dbReference>
<name>A0A2X1BCI5_BREVE</name>